<dbReference type="InterPro" id="IPR000515">
    <property type="entry name" value="MetI-like"/>
</dbReference>
<evidence type="ECO:0000256" key="2">
    <source>
        <dbReference type="ARBA" id="ARBA00022448"/>
    </source>
</evidence>
<name>A0ABW1EB21_9BACT</name>
<keyword evidence="10" id="KW-1185">Reference proteome</keyword>
<proteinExistence type="inferred from homology"/>
<feature type="transmembrane region" description="Helical" evidence="7">
    <location>
        <begin position="60"/>
        <end position="82"/>
    </location>
</feature>
<dbReference type="CDD" id="cd06261">
    <property type="entry name" value="TM_PBP2"/>
    <property type="match status" value="1"/>
</dbReference>
<reference evidence="10" key="1">
    <citation type="journal article" date="2019" name="Int. J. Syst. Evol. Microbiol.">
        <title>The Global Catalogue of Microorganisms (GCM) 10K type strain sequencing project: providing services to taxonomists for standard genome sequencing and annotation.</title>
        <authorList>
            <consortium name="The Broad Institute Genomics Platform"/>
            <consortium name="The Broad Institute Genome Sequencing Center for Infectious Disease"/>
            <person name="Wu L."/>
            <person name="Ma J."/>
        </authorList>
    </citation>
    <scope>NUCLEOTIDE SEQUENCE [LARGE SCALE GENOMIC DNA]</scope>
    <source>
        <strain evidence="10">JCM 4087</strain>
    </source>
</reference>
<dbReference type="InterPro" id="IPR035906">
    <property type="entry name" value="MetI-like_sf"/>
</dbReference>
<evidence type="ECO:0000256" key="7">
    <source>
        <dbReference type="RuleBase" id="RU363032"/>
    </source>
</evidence>
<keyword evidence="5 7" id="KW-1133">Transmembrane helix</keyword>
<evidence type="ECO:0000256" key="4">
    <source>
        <dbReference type="ARBA" id="ARBA00022692"/>
    </source>
</evidence>
<dbReference type="Proteomes" id="UP001596091">
    <property type="component" value="Unassembled WGS sequence"/>
</dbReference>
<evidence type="ECO:0000313" key="9">
    <source>
        <dbReference type="EMBL" id="MFC5861420.1"/>
    </source>
</evidence>
<dbReference type="Pfam" id="PF00528">
    <property type="entry name" value="BPD_transp_1"/>
    <property type="match status" value="1"/>
</dbReference>
<comment type="subcellular location">
    <subcellularLocation>
        <location evidence="1 7">Cell membrane</location>
        <topology evidence="1 7">Multi-pass membrane protein</topology>
    </subcellularLocation>
</comment>
<comment type="caution">
    <text evidence="9">The sequence shown here is derived from an EMBL/GenBank/DDBJ whole genome shotgun (WGS) entry which is preliminary data.</text>
</comment>
<organism evidence="9 10">
    <name type="scientific">Acidicapsa dinghuensis</name>
    <dbReference type="NCBI Taxonomy" id="2218256"/>
    <lineage>
        <taxon>Bacteria</taxon>
        <taxon>Pseudomonadati</taxon>
        <taxon>Acidobacteriota</taxon>
        <taxon>Terriglobia</taxon>
        <taxon>Terriglobales</taxon>
        <taxon>Acidobacteriaceae</taxon>
        <taxon>Acidicapsa</taxon>
    </lineage>
</organism>
<dbReference type="PANTHER" id="PTHR30151">
    <property type="entry name" value="ALKANE SULFONATE ABC TRANSPORTER-RELATED, MEMBRANE SUBUNIT"/>
    <property type="match status" value="1"/>
</dbReference>
<keyword evidence="2 7" id="KW-0813">Transport</keyword>
<dbReference type="SUPFAM" id="SSF161098">
    <property type="entry name" value="MetI-like"/>
    <property type="match status" value="1"/>
</dbReference>
<evidence type="ECO:0000256" key="3">
    <source>
        <dbReference type="ARBA" id="ARBA00022475"/>
    </source>
</evidence>
<accession>A0ABW1EB21</accession>
<dbReference type="EMBL" id="JBHSPH010000001">
    <property type="protein sequence ID" value="MFC5861420.1"/>
    <property type="molecule type" value="Genomic_DNA"/>
</dbReference>
<dbReference type="RefSeq" id="WP_263333726.1">
    <property type="nucleotide sequence ID" value="NZ_JAGSYH010000002.1"/>
</dbReference>
<feature type="transmembrane region" description="Helical" evidence="7">
    <location>
        <begin position="182"/>
        <end position="203"/>
    </location>
</feature>
<evidence type="ECO:0000256" key="5">
    <source>
        <dbReference type="ARBA" id="ARBA00022989"/>
    </source>
</evidence>
<dbReference type="Gene3D" id="1.10.3720.10">
    <property type="entry name" value="MetI-like"/>
    <property type="match status" value="1"/>
</dbReference>
<keyword evidence="4 7" id="KW-0812">Transmembrane</keyword>
<comment type="similarity">
    <text evidence="7">Belongs to the binding-protein-dependent transport system permease family.</text>
</comment>
<keyword evidence="3" id="KW-1003">Cell membrane</keyword>
<evidence type="ECO:0000259" key="8">
    <source>
        <dbReference type="PROSITE" id="PS50928"/>
    </source>
</evidence>
<protein>
    <submittedName>
        <fullName evidence="9">ABC transporter permease</fullName>
    </submittedName>
</protein>
<evidence type="ECO:0000256" key="1">
    <source>
        <dbReference type="ARBA" id="ARBA00004651"/>
    </source>
</evidence>
<gene>
    <name evidence="9" type="ORF">ACFPT7_03885</name>
</gene>
<feature type="transmembrane region" description="Helical" evidence="7">
    <location>
        <begin position="119"/>
        <end position="138"/>
    </location>
</feature>
<feature type="transmembrane region" description="Helical" evidence="7">
    <location>
        <begin position="215"/>
        <end position="237"/>
    </location>
</feature>
<dbReference type="PANTHER" id="PTHR30151:SF0">
    <property type="entry name" value="ABC TRANSPORTER PERMEASE PROTEIN MJ0413-RELATED"/>
    <property type="match status" value="1"/>
</dbReference>
<feature type="domain" description="ABC transmembrane type-1" evidence="8">
    <location>
        <begin position="53"/>
        <end position="234"/>
    </location>
</feature>
<sequence length="251" mass="27332">MEKWLLPLVAVAVLLAVWHYSVLMTGTRVFPSPLSVWRGILELLHKHVLWADISDSLRRVVIGFAAATVVGVPLGLCLGWFPSLHQVVNPVLELLRPISPIAWIPVSIIFFGIGDPAAIFLIFLGSVFPIVVAAASGVSSVPPLFRRAGRNFGLTNAQLLRRVIFPAALPQILIGLRISLGIAWLVVVAAEMIAVDSGLGYLVIDSRNSGKRYDLVVAAMLIIGIIGLVLDSVFRLVERIRSVRWGFRHAA</sequence>
<evidence type="ECO:0000256" key="6">
    <source>
        <dbReference type="ARBA" id="ARBA00023136"/>
    </source>
</evidence>
<keyword evidence="6 7" id="KW-0472">Membrane</keyword>
<dbReference type="PROSITE" id="PS50928">
    <property type="entry name" value="ABC_TM1"/>
    <property type="match status" value="1"/>
</dbReference>
<evidence type="ECO:0000313" key="10">
    <source>
        <dbReference type="Proteomes" id="UP001596091"/>
    </source>
</evidence>